<dbReference type="Proteomes" id="UP000305881">
    <property type="component" value="Chromosome"/>
</dbReference>
<evidence type="ECO:0000313" key="2">
    <source>
        <dbReference type="EMBL" id="QCW84312.1"/>
    </source>
</evidence>
<sequence>MFIPNESAMKFFNTTQAKHLLKQTLDIAQQEPVIIQKHRKYFAVLLSSARYSELLAYEDKYLHNLAVLVEKEGFIGTEASRNLLDSI</sequence>
<dbReference type="OrthoDB" id="165038at2"/>
<dbReference type="AlphaFoldDB" id="A0A4P9US18"/>
<dbReference type="InterPro" id="IPR036165">
    <property type="entry name" value="YefM-like_sf"/>
</dbReference>
<gene>
    <name evidence="2" type="ORF">EQU24_20315</name>
</gene>
<accession>A0A4P9US18</accession>
<dbReference type="SUPFAM" id="SSF143120">
    <property type="entry name" value="YefM-like"/>
    <property type="match status" value="1"/>
</dbReference>
<evidence type="ECO:0008006" key="4">
    <source>
        <dbReference type="Google" id="ProtNLM"/>
    </source>
</evidence>
<organism evidence="2 3">
    <name type="scientific">Methylotuvimicrobium buryatense</name>
    <name type="common">Methylomicrobium buryatense</name>
    <dbReference type="NCBI Taxonomy" id="95641"/>
    <lineage>
        <taxon>Bacteria</taxon>
        <taxon>Pseudomonadati</taxon>
        <taxon>Pseudomonadota</taxon>
        <taxon>Gammaproteobacteria</taxon>
        <taxon>Methylococcales</taxon>
        <taxon>Methylococcaceae</taxon>
        <taxon>Methylotuvimicrobium</taxon>
    </lineage>
</organism>
<proteinExistence type="inferred from homology"/>
<dbReference type="Gene3D" id="3.40.1620.10">
    <property type="entry name" value="YefM-like domain"/>
    <property type="match status" value="1"/>
</dbReference>
<keyword evidence="3" id="KW-1185">Reference proteome</keyword>
<dbReference type="KEGG" id="mbur:EQU24_20315"/>
<dbReference type="STRING" id="675511.GCA_000341735_03366"/>
<evidence type="ECO:0000256" key="1">
    <source>
        <dbReference type="ARBA" id="ARBA00009981"/>
    </source>
</evidence>
<name>A0A4P9US18_METBY</name>
<dbReference type="EMBL" id="CP035467">
    <property type="protein sequence ID" value="QCW84312.1"/>
    <property type="molecule type" value="Genomic_DNA"/>
</dbReference>
<evidence type="ECO:0000313" key="3">
    <source>
        <dbReference type="Proteomes" id="UP000305881"/>
    </source>
</evidence>
<comment type="similarity">
    <text evidence="1">Belongs to the phD/YefM antitoxin family.</text>
</comment>
<protein>
    <recommendedName>
        <fullName evidence="4">Antitoxin</fullName>
    </recommendedName>
</protein>
<reference evidence="3" key="1">
    <citation type="journal article" date="2019" name="J. Bacteriol.">
        <title>A Mutagenic Screen Identifies a TonB-Dependent Receptor Required for the Lanthanide Metal Switch in the Type I Methanotroph 'Methylotuvimicrobium buryatense' 5GB1C.</title>
        <authorList>
            <person name="Groom J.D."/>
            <person name="Ford S.M."/>
            <person name="Pesesky M.W."/>
            <person name="Lidstrom M.E."/>
        </authorList>
    </citation>
    <scope>NUCLEOTIDE SEQUENCE [LARGE SCALE GENOMIC DNA]</scope>
    <source>
        <strain evidence="3">5GB1C</strain>
    </source>
</reference>